<proteinExistence type="predicted"/>
<accession>A0A1D7Y734</accession>
<evidence type="ECO:0000313" key="4">
    <source>
        <dbReference type="Proteomes" id="UP000094960"/>
    </source>
</evidence>
<organism evidence="3 4">
    <name type="scientific">Streptomyces fodineus</name>
    <dbReference type="NCBI Taxonomy" id="1904616"/>
    <lineage>
        <taxon>Bacteria</taxon>
        <taxon>Bacillati</taxon>
        <taxon>Actinomycetota</taxon>
        <taxon>Actinomycetes</taxon>
        <taxon>Kitasatosporales</taxon>
        <taxon>Streptomycetaceae</taxon>
        <taxon>Streptomyces</taxon>
    </lineage>
</organism>
<dbReference type="InterPro" id="IPR011763">
    <property type="entry name" value="COA_CT_C"/>
</dbReference>
<dbReference type="AlphaFoldDB" id="A0A1D7Y734"/>
<dbReference type="FunFam" id="3.90.226.10:FF:000016">
    <property type="entry name" value="Propionyl-CoA carboxylase, beta subunit"/>
    <property type="match status" value="1"/>
</dbReference>
<dbReference type="PROSITE" id="PS50989">
    <property type="entry name" value="COA_CT_CTER"/>
    <property type="match status" value="1"/>
</dbReference>
<dbReference type="InterPro" id="IPR029045">
    <property type="entry name" value="ClpP/crotonase-like_dom_sf"/>
</dbReference>
<gene>
    <name evidence="3" type="ORF">BFF78_09675</name>
</gene>
<dbReference type="Proteomes" id="UP000094960">
    <property type="component" value="Chromosome"/>
</dbReference>
<dbReference type="PANTHER" id="PTHR43842:SF2">
    <property type="entry name" value="PROPIONYL-COA CARBOXYLASE BETA CHAIN, MITOCHONDRIAL"/>
    <property type="match status" value="1"/>
</dbReference>
<dbReference type="InterPro" id="IPR034733">
    <property type="entry name" value="AcCoA_carboxyl_beta"/>
</dbReference>
<reference evidence="4" key="1">
    <citation type="submission" date="2016-09" db="EMBL/GenBank/DDBJ databases">
        <title>Streptomyces puniciscabiei strain:TW1S1 Genome sequencing and assembly.</title>
        <authorList>
            <person name="Kim M.-K."/>
            <person name="Kim S.B."/>
        </authorList>
    </citation>
    <scope>NUCLEOTIDE SEQUENCE [LARGE SCALE GENOMIC DNA]</scope>
    <source>
        <strain evidence="4">TW1S1</strain>
    </source>
</reference>
<feature type="domain" description="CoA carboxyltransferase N-terminal" evidence="1">
    <location>
        <begin position="1"/>
        <end position="258"/>
    </location>
</feature>
<dbReference type="SUPFAM" id="SSF52096">
    <property type="entry name" value="ClpP/crotonase"/>
    <property type="match status" value="2"/>
</dbReference>
<dbReference type="KEGG" id="spun:BFF78_09675"/>
<dbReference type="EMBL" id="CP017248">
    <property type="protein sequence ID" value="AOR31270.1"/>
    <property type="molecule type" value="Genomic_DNA"/>
</dbReference>
<evidence type="ECO:0000313" key="3">
    <source>
        <dbReference type="EMBL" id="AOR31270.1"/>
    </source>
</evidence>
<dbReference type="GO" id="GO:0004658">
    <property type="term" value="F:propionyl-CoA carboxylase activity"/>
    <property type="evidence" value="ECO:0007669"/>
    <property type="project" value="TreeGrafter"/>
</dbReference>
<sequence>MTMQERIAELDRIRHEILDGAPAATEAQHAKGKLTARERIELLLDPGSFQEVEQLRRHRAQGFGLEAKKPYTDGVITGWGTVEGRTVFVYAHDFRIFGGALGEAHATKIHKIMDMAIAAGAPLVSLNDGAGARIQEGVSALAGYGGIFQRNTKASGVIPQISVMLGPCAGGAAYSPALTDFVFMVRETSQMFITGPDVVKAVTGEEITQNGLGGADVHAETSGVCHFAYDDEETCIAEVRYLLSLLPQNNREAPPAVPATDPADRRCERLRSLVPLDGSRPYDMREVIAEVVDDGEHMEVHERWATSVITTLARLGGQVVGIVASQPSSLAGVLDIHSSEKAARFVQLCDAFSIPLVTLVDVPGFLPGVDQEHGGIIRHGAKLLYAYCNATVPRIQVILRKAYGGAYIVMDSRSIGADLSLAWPANEIAVMGAEGAANVVFRRRIAGAEDPDAMRQQLVKEYRAELMHPYYAAERGLVDDVIDPADTRVVLVKSLTMLRTKHAGLPTRKHGNPPM</sequence>
<dbReference type="PANTHER" id="PTHR43842">
    <property type="entry name" value="PROPIONYL-COA CARBOXYLASE BETA CHAIN"/>
    <property type="match status" value="1"/>
</dbReference>
<name>A0A1D7Y734_9ACTN</name>
<dbReference type="PROSITE" id="PS50980">
    <property type="entry name" value="COA_CT_NTER"/>
    <property type="match status" value="1"/>
</dbReference>
<evidence type="ECO:0000259" key="2">
    <source>
        <dbReference type="PROSITE" id="PS50989"/>
    </source>
</evidence>
<evidence type="ECO:0000259" key="1">
    <source>
        <dbReference type="PROSITE" id="PS50980"/>
    </source>
</evidence>
<keyword evidence="4" id="KW-1185">Reference proteome</keyword>
<dbReference type="Pfam" id="PF01039">
    <property type="entry name" value="Carboxyl_trans"/>
    <property type="match status" value="1"/>
</dbReference>
<keyword evidence="3" id="KW-0808">Transferase</keyword>
<dbReference type="GO" id="GO:0016740">
    <property type="term" value="F:transferase activity"/>
    <property type="evidence" value="ECO:0007669"/>
    <property type="project" value="UniProtKB-KW"/>
</dbReference>
<dbReference type="GO" id="GO:0009317">
    <property type="term" value="C:acetyl-CoA carboxylase complex"/>
    <property type="evidence" value="ECO:0007669"/>
    <property type="project" value="TreeGrafter"/>
</dbReference>
<dbReference type="RefSeq" id="WP_069777915.1">
    <property type="nucleotide sequence ID" value="NZ_CP017248.1"/>
</dbReference>
<dbReference type="Gene3D" id="3.90.226.10">
    <property type="entry name" value="2-enoyl-CoA Hydratase, Chain A, domain 1"/>
    <property type="match status" value="2"/>
</dbReference>
<feature type="domain" description="CoA carboxyltransferase C-terminal" evidence="2">
    <location>
        <begin position="262"/>
        <end position="497"/>
    </location>
</feature>
<dbReference type="InterPro" id="IPR011762">
    <property type="entry name" value="COA_CT_N"/>
</dbReference>
<protein>
    <submittedName>
        <fullName evidence="3">Methylmalonyl-CoA carboxyltransferase</fullName>
    </submittedName>
</protein>
<dbReference type="InterPro" id="IPR051047">
    <property type="entry name" value="AccD/PCCB"/>
</dbReference>